<dbReference type="EMBL" id="QNRE01000020">
    <property type="protein sequence ID" value="RBO83004.1"/>
    <property type="molecule type" value="Genomic_DNA"/>
</dbReference>
<keyword evidence="3" id="KW-1185">Reference proteome</keyword>
<organism evidence="2 3">
    <name type="scientific">Nocardia puris</name>
    <dbReference type="NCBI Taxonomy" id="208602"/>
    <lineage>
        <taxon>Bacteria</taxon>
        <taxon>Bacillati</taxon>
        <taxon>Actinomycetota</taxon>
        <taxon>Actinomycetes</taxon>
        <taxon>Mycobacteriales</taxon>
        <taxon>Nocardiaceae</taxon>
        <taxon>Nocardia</taxon>
    </lineage>
</organism>
<comment type="caution">
    <text evidence="2">The sequence shown here is derived from an EMBL/GenBank/DDBJ whole genome shotgun (WGS) entry which is preliminary data.</text>
</comment>
<dbReference type="InterPro" id="IPR014729">
    <property type="entry name" value="Rossmann-like_a/b/a_fold"/>
</dbReference>
<protein>
    <submittedName>
        <fullName evidence="2">7-cyano-7-deazaguanine synthase in queuosine biosynthesis</fullName>
    </submittedName>
</protein>
<name>A0A366D0L9_9NOCA</name>
<sequence>MTSILFEVSEARATSAAGFDEVFLWNETATSTFQGPLKPSLTQLGQVQPLNSDFVRIALAVLAADRSVLRARGGSEWNRRQFDLTVAVDHPDVWVGQAIHLAQVVGFLTGDTWSFTFDQAAPLPTHTPASALENTSRVVLLSGGADSATGALMSRHNLSEGEGHILISQFSQHAIAGVQEALAAQIERLVPGRGQTHHRIQLTRKSERFDGTRFKDERSTRSRSILFLALGLAAASVTDTPLRIPENGFASLNPPLGPERRGSLSTKTTHPKFLNDLRQLLTDIGAHGDIVNPYEQMTKGEMFRDLADTFGDDAASTYLSKTNSCSHADGRFAGISPGSSCGVCFGCLVRRASFHAAGLVDRTTYLSDDKTGKSADYVKGKSIEVAMRDFVSAGVSNAMIMAMDLPDGYSARDAHALCVRGVAELAEFLK</sequence>
<proteinExistence type="predicted"/>
<evidence type="ECO:0000256" key="1">
    <source>
        <dbReference type="SAM" id="MobiDB-lite"/>
    </source>
</evidence>
<dbReference type="Proteomes" id="UP000252586">
    <property type="component" value="Unassembled WGS sequence"/>
</dbReference>
<feature type="region of interest" description="Disordered" evidence="1">
    <location>
        <begin position="249"/>
        <end position="269"/>
    </location>
</feature>
<dbReference type="RefSeq" id="WP_067513714.1">
    <property type="nucleotide sequence ID" value="NZ_QNRE01000020.1"/>
</dbReference>
<evidence type="ECO:0000313" key="3">
    <source>
        <dbReference type="Proteomes" id="UP000252586"/>
    </source>
</evidence>
<evidence type="ECO:0000313" key="2">
    <source>
        <dbReference type="EMBL" id="RBO83004.1"/>
    </source>
</evidence>
<dbReference type="STRING" id="1210090.GCA_001613185_06121"/>
<reference evidence="2 3" key="1">
    <citation type="submission" date="2018-06" db="EMBL/GenBank/DDBJ databases">
        <title>Genomic Encyclopedia of Type Strains, Phase IV (KMG-IV): sequencing the most valuable type-strain genomes for metagenomic binning, comparative biology and taxonomic classification.</title>
        <authorList>
            <person name="Goeker M."/>
        </authorList>
    </citation>
    <scope>NUCLEOTIDE SEQUENCE [LARGE SCALE GENOMIC DNA]</scope>
    <source>
        <strain evidence="2 3">DSM 44599</strain>
    </source>
</reference>
<gene>
    <name evidence="2" type="ORF">DFR74_1203</name>
</gene>
<dbReference type="OrthoDB" id="9789567at2"/>
<dbReference type="AlphaFoldDB" id="A0A366D0L9"/>
<dbReference type="Gene3D" id="3.40.50.620">
    <property type="entry name" value="HUPs"/>
    <property type="match status" value="1"/>
</dbReference>
<accession>A0A366D0L9</accession>